<comment type="caution">
    <text evidence="1">The sequence shown here is derived from an EMBL/GenBank/DDBJ whole genome shotgun (WGS) entry which is preliminary data.</text>
</comment>
<keyword evidence="2" id="KW-1185">Reference proteome</keyword>
<reference evidence="1 2" key="1">
    <citation type="submission" date="2023-01" db="EMBL/GenBank/DDBJ databases">
        <title>Novel species of the genus Asticcacaulis isolated from rivers.</title>
        <authorList>
            <person name="Lu H."/>
        </authorList>
    </citation>
    <scope>NUCLEOTIDE SEQUENCE [LARGE SCALE GENOMIC DNA]</scope>
    <source>
        <strain evidence="1 2">LKC15W</strain>
    </source>
</reference>
<dbReference type="PANTHER" id="PTHR38477:SF1">
    <property type="entry name" value="MUREIN L,D-TRANSPEPTIDASE CATALYTIC DOMAIN FAMILY PROTEIN"/>
    <property type="match status" value="1"/>
</dbReference>
<accession>A0ABT5HMN6</accession>
<dbReference type="InterPro" id="IPR032676">
    <property type="entry name" value="YkuD_2"/>
</dbReference>
<proteinExistence type="predicted"/>
<organism evidence="1 2">
    <name type="scientific">Asticcacaulis machinosus</name>
    <dbReference type="NCBI Taxonomy" id="2984211"/>
    <lineage>
        <taxon>Bacteria</taxon>
        <taxon>Pseudomonadati</taxon>
        <taxon>Pseudomonadota</taxon>
        <taxon>Alphaproteobacteria</taxon>
        <taxon>Caulobacterales</taxon>
        <taxon>Caulobacteraceae</taxon>
        <taxon>Asticcacaulis</taxon>
    </lineage>
</organism>
<dbReference type="PANTHER" id="PTHR38477">
    <property type="entry name" value="HYPOTHETICAL EXPORTED PROTEIN"/>
    <property type="match status" value="1"/>
</dbReference>
<evidence type="ECO:0000313" key="2">
    <source>
        <dbReference type="Proteomes" id="UP001218579"/>
    </source>
</evidence>
<protein>
    <submittedName>
        <fullName evidence="1">Murein L,D-transpeptidase catalytic domain family protein</fullName>
    </submittedName>
</protein>
<dbReference type="Pfam" id="PF13645">
    <property type="entry name" value="YkuD_2"/>
    <property type="match status" value="1"/>
</dbReference>
<dbReference type="EMBL" id="JAQQKV010000004">
    <property type="protein sequence ID" value="MDC7677509.1"/>
    <property type="molecule type" value="Genomic_DNA"/>
</dbReference>
<gene>
    <name evidence="1" type="ORF">PQU98_15305</name>
</gene>
<sequence length="197" mass="21270">MFNRRQILCATAGVLIAQPGISPAEARASMDKIASQAKAALMQHQAHIKHFDRIAVADFSLNSSRPRFHLIDIETGQTQSFLVAHGKGSDPSHTGYLRAFSNVPGSEATSEGAYLTADTYIGRHGVSRRLVGLDNENSNAYSRAIVMHSAWYVSDDMARAGKLGRSQGCFAFSVNDYASILESLGAGRLLLSTRIQG</sequence>
<name>A0ABT5HMN6_9CAUL</name>
<dbReference type="RefSeq" id="WP_272745834.1">
    <property type="nucleotide sequence ID" value="NZ_JAQQKV010000004.1"/>
</dbReference>
<dbReference type="Proteomes" id="UP001218579">
    <property type="component" value="Unassembled WGS sequence"/>
</dbReference>
<evidence type="ECO:0000313" key="1">
    <source>
        <dbReference type="EMBL" id="MDC7677509.1"/>
    </source>
</evidence>